<evidence type="ECO:0000313" key="2">
    <source>
        <dbReference type="Proteomes" id="UP000266673"/>
    </source>
</evidence>
<gene>
    <name evidence="1" type="ORF">C2G38_964000</name>
</gene>
<proteinExistence type="predicted"/>
<keyword evidence="2" id="KW-1185">Reference proteome</keyword>
<protein>
    <submittedName>
        <fullName evidence="1">Uncharacterized protein</fullName>
    </submittedName>
</protein>
<dbReference type="STRING" id="44941.A0A397VJI9"/>
<dbReference type="EMBL" id="QKWP01000299">
    <property type="protein sequence ID" value="RIB22655.1"/>
    <property type="molecule type" value="Genomic_DNA"/>
</dbReference>
<evidence type="ECO:0000313" key="1">
    <source>
        <dbReference type="EMBL" id="RIB22655.1"/>
    </source>
</evidence>
<reference evidence="1 2" key="1">
    <citation type="submission" date="2018-06" db="EMBL/GenBank/DDBJ databases">
        <title>Comparative genomics reveals the genomic features of Rhizophagus irregularis, R. cerebriforme, R. diaphanum and Gigaspora rosea, and their symbiotic lifestyle signature.</title>
        <authorList>
            <person name="Morin E."/>
            <person name="San Clemente H."/>
            <person name="Chen E.C.H."/>
            <person name="De La Providencia I."/>
            <person name="Hainaut M."/>
            <person name="Kuo A."/>
            <person name="Kohler A."/>
            <person name="Murat C."/>
            <person name="Tang N."/>
            <person name="Roy S."/>
            <person name="Loubradou J."/>
            <person name="Henrissat B."/>
            <person name="Grigoriev I.V."/>
            <person name="Corradi N."/>
            <person name="Roux C."/>
            <person name="Martin F.M."/>
        </authorList>
    </citation>
    <scope>NUCLEOTIDE SEQUENCE [LARGE SCALE GENOMIC DNA]</scope>
    <source>
        <strain evidence="1 2">DAOM 194757</strain>
    </source>
</reference>
<organism evidence="1 2">
    <name type="scientific">Gigaspora rosea</name>
    <dbReference type="NCBI Taxonomy" id="44941"/>
    <lineage>
        <taxon>Eukaryota</taxon>
        <taxon>Fungi</taxon>
        <taxon>Fungi incertae sedis</taxon>
        <taxon>Mucoromycota</taxon>
        <taxon>Glomeromycotina</taxon>
        <taxon>Glomeromycetes</taxon>
        <taxon>Diversisporales</taxon>
        <taxon>Gigasporaceae</taxon>
        <taxon>Gigaspora</taxon>
    </lineage>
</organism>
<sequence>MKLSSYPYKLVGQYLFLTSLCILITLVKSETTSFNYTENTSGTTYPLSAPQVVSVQTYDDGTILVSIARIARHTDSTIKKNPTQTYNCTGQSLEQVLRLRAIQLDGSIKEIDSHLNLDPLNYCIFNDSHGNPVNPITIRPLYKNFILVNYVKASNLSDPTTYEEWGNVIDWSGSNLSEVHYGPSYIDSNGSWSPRSVIQLNVNKKQGFFRLNTVRQNNLTWTEWQQYSIDDLGKLSKLASNNISIIDPYSVNSFMTTIPVVTGDYAILNVNSSDSNASLLAVHGGLYMTIIPYNKSDSTNQVLLYQTALPNITFLGLYCDTAPTGIGYRCIIEMNYNNSGSNYVKVDFLTSESVSSVNLLTNTPNISAIGPTSQSLRMKAMAFGGYIFYVITKDNNYYIWPYDENDINKGEPLGPFPANKFAINTNNLNAANVIMKNNNTFVFASSRTNYENTLWSLFMIPLPRLQEDNGYGNLQINNINPSPINKTLLIDPNTNGNVDSNTNVLNIIFKNPVVLSDSSSSFITIYKSSDNTIRQKISATNNLVNILNDNKTVNMIIIGSTFNQNGEIYYMQMDANFVRDKTLYEPLRGIDEGIINYKSKNQPPPSGN</sequence>
<name>A0A397VJI9_9GLOM</name>
<accession>A0A397VJI9</accession>
<dbReference type="Proteomes" id="UP000266673">
    <property type="component" value="Unassembled WGS sequence"/>
</dbReference>
<dbReference type="AlphaFoldDB" id="A0A397VJI9"/>
<comment type="caution">
    <text evidence="1">The sequence shown here is derived from an EMBL/GenBank/DDBJ whole genome shotgun (WGS) entry which is preliminary data.</text>
</comment>